<dbReference type="Pfam" id="PF00772">
    <property type="entry name" value="DnaB"/>
    <property type="match status" value="1"/>
</dbReference>
<name>A0A2S8IL66_BURCE</name>
<dbReference type="SMART" id="SM00382">
    <property type="entry name" value="AAA"/>
    <property type="match status" value="1"/>
</dbReference>
<accession>A0A2S8IL66</accession>
<dbReference type="Gene3D" id="1.10.860.10">
    <property type="entry name" value="DNAb Helicase, Chain A"/>
    <property type="match status" value="1"/>
</dbReference>
<evidence type="ECO:0000256" key="3">
    <source>
        <dbReference type="ARBA" id="ARBA00022705"/>
    </source>
</evidence>
<keyword evidence="2 12" id="KW-0639">Primosome</keyword>
<gene>
    <name evidence="14" type="primary">dnaB</name>
    <name evidence="14" type="ORF">C5615_22785</name>
</gene>
<dbReference type="Proteomes" id="UP000238206">
    <property type="component" value="Unassembled WGS sequence"/>
</dbReference>
<dbReference type="SUPFAM" id="SSF52540">
    <property type="entry name" value="P-loop containing nucleoside triphosphate hydrolases"/>
    <property type="match status" value="1"/>
</dbReference>
<dbReference type="InterPro" id="IPR007692">
    <property type="entry name" value="DNA_helicase_DnaB"/>
</dbReference>
<dbReference type="EC" id="5.6.2.3" evidence="11 12"/>
<keyword evidence="4 12" id="KW-0547">Nucleotide-binding</keyword>
<feature type="domain" description="SF4 helicase" evidence="13">
    <location>
        <begin position="185"/>
        <end position="453"/>
    </location>
</feature>
<evidence type="ECO:0000256" key="1">
    <source>
        <dbReference type="ARBA" id="ARBA00008428"/>
    </source>
</evidence>
<evidence type="ECO:0000256" key="12">
    <source>
        <dbReference type="RuleBase" id="RU362085"/>
    </source>
</evidence>
<evidence type="ECO:0000256" key="5">
    <source>
        <dbReference type="ARBA" id="ARBA00022801"/>
    </source>
</evidence>
<evidence type="ECO:0000256" key="10">
    <source>
        <dbReference type="ARBA" id="ARBA00048954"/>
    </source>
</evidence>
<dbReference type="GO" id="GO:0005829">
    <property type="term" value="C:cytosol"/>
    <property type="evidence" value="ECO:0007669"/>
    <property type="project" value="TreeGrafter"/>
</dbReference>
<keyword evidence="9" id="KW-0413">Isomerase</keyword>
<evidence type="ECO:0000256" key="9">
    <source>
        <dbReference type="ARBA" id="ARBA00023235"/>
    </source>
</evidence>
<comment type="caution">
    <text evidence="14">The sequence shown here is derived from an EMBL/GenBank/DDBJ whole genome shotgun (WGS) entry which is preliminary data.</text>
</comment>
<reference evidence="14 15" key="1">
    <citation type="submission" date="2018-02" db="EMBL/GenBank/DDBJ databases">
        <title>Draft genome sequencing of Burkholderia cepacia Y14-15.</title>
        <authorList>
            <person name="Zheng B.-X."/>
        </authorList>
    </citation>
    <scope>NUCLEOTIDE SEQUENCE [LARGE SCALE GENOMIC DNA]</scope>
    <source>
        <strain evidence="14 15">Y14-15</strain>
    </source>
</reference>
<evidence type="ECO:0000256" key="6">
    <source>
        <dbReference type="ARBA" id="ARBA00022806"/>
    </source>
</evidence>
<dbReference type="Gene3D" id="3.40.50.300">
    <property type="entry name" value="P-loop containing nucleotide triphosphate hydrolases"/>
    <property type="match status" value="1"/>
</dbReference>
<dbReference type="GO" id="GO:0006269">
    <property type="term" value="P:DNA replication, synthesis of primer"/>
    <property type="evidence" value="ECO:0007669"/>
    <property type="project" value="UniProtKB-UniRule"/>
</dbReference>
<keyword evidence="6 12" id="KW-0347">Helicase</keyword>
<dbReference type="GO" id="GO:0043139">
    <property type="term" value="F:5'-3' DNA helicase activity"/>
    <property type="evidence" value="ECO:0007669"/>
    <property type="project" value="UniProtKB-EC"/>
</dbReference>
<evidence type="ECO:0000313" key="15">
    <source>
        <dbReference type="Proteomes" id="UP000238206"/>
    </source>
</evidence>
<dbReference type="NCBIfam" id="TIGR00665">
    <property type="entry name" value="DnaB"/>
    <property type="match status" value="1"/>
</dbReference>
<dbReference type="PANTHER" id="PTHR30153:SF2">
    <property type="entry name" value="REPLICATIVE DNA HELICASE"/>
    <property type="match status" value="1"/>
</dbReference>
<dbReference type="InterPro" id="IPR036185">
    <property type="entry name" value="DNA_heli_DnaB-like_N_sf"/>
</dbReference>
<dbReference type="PANTHER" id="PTHR30153">
    <property type="entry name" value="REPLICATIVE DNA HELICASE DNAB"/>
    <property type="match status" value="1"/>
</dbReference>
<dbReference type="EMBL" id="PUIQ01000030">
    <property type="protein sequence ID" value="PQP15506.1"/>
    <property type="molecule type" value="Genomic_DNA"/>
</dbReference>
<comment type="function">
    <text evidence="12">The main replicative DNA helicase, it participates in initiation and elongation during chromosome replication. Travels ahead of the DNA replisome, separating dsDNA into templates for DNA synthesis. A processive ATP-dependent 5'-3' DNA helicase it has DNA-dependent ATPase activity.</text>
</comment>
<dbReference type="GO" id="GO:1990077">
    <property type="term" value="C:primosome complex"/>
    <property type="evidence" value="ECO:0007669"/>
    <property type="project" value="UniProtKB-UniRule"/>
</dbReference>
<evidence type="ECO:0000256" key="8">
    <source>
        <dbReference type="ARBA" id="ARBA00023125"/>
    </source>
</evidence>
<dbReference type="InterPro" id="IPR027417">
    <property type="entry name" value="P-loop_NTPase"/>
</dbReference>
<proteinExistence type="inferred from homology"/>
<dbReference type="GO" id="GO:0005524">
    <property type="term" value="F:ATP binding"/>
    <property type="evidence" value="ECO:0007669"/>
    <property type="project" value="UniProtKB-UniRule"/>
</dbReference>
<dbReference type="GO" id="GO:0016887">
    <property type="term" value="F:ATP hydrolysis activity"/>
    <property type="evidence" value="ECO:0007669"/>
    <property type="project" value="RHEA"/>
</dbReference>
<comment type="catalytic activity">
    <reaction evidence="10 12">
        <text>ATP + H2O = ADP + phosphate + H(+)</text>
        <dbReference type="Rhea" id="RHEA:13065"/>
        <dbReference type="ChEBI" id="CHEBI:15377"/>
        <dbReference type="ChEBI" id="CHEBI:15378"/>
        <dbReference type="ChEBI" id="CHEBI:30616"/>
        <dbReference type="ChEBI" id="CHEBI:43474"/>
        <dbReference type="ChEBI" id="CHEBI:456216"/>
        <dbReference type="EC" id="5.6.2.3"/>
    </reaction>
</comment>
<comment type="similarity">
    <text evidence="1 12">Belongs to the helicase family. DnaB subfamily.</text>
</comment>
<dbReference type="AlphaFoldDB" id="A0A2S8IL66"/>
<dbReference type="SUPFAM" id="SSF48024">
    <property type="entry name" value="N-terminal domain of DnaB helicase"/>
    <property type="match status" value="1"/>
</dbReference>
<evidence type="ECO:0000259" key="13">
    <source>
        <dbReference type="PROSITE" id="PS51199"/>
    </source>
</evidence>
<dbReference type="RefSeq" id="WP_105392058.1">
    <property type="nucleotide sequence ID" value="NZ_PUIQ01000030.1"/>
</dbReference>
<dbReference type="GO" id="GO:0003677">
    <property type="term" value="F:DNA binding"/>
    <property type="evidence" value="ECO:0007669"/>
    <property type="project" value="UniProtKB-UniRule"/>
</dbReference>
<evidence type="ECO:0000256" key="4">
    <source>
        <dbReference type="ARBA" id="ARBA00022741"/>
    </source>
</evidence>
<organism evidence="14 15">
    <name type="scientific">Burkholderia cepacia</name>
    <name type="common">Pseudomonas cepacia</name>
    <dbReference type="NCBI Taxonomy" id="292"/>
    <lineage>
        <taxon>Bacteria</taxon>
        <taxon>Pseudomonadati</taxon>
        <taxon>Pseudomonadota</taxon>
        <taxon>Betaproteobacteria</taxon>
        <taxon>Burkholderiales</taxon>
        <taxon>Burkholderiaceae</taxon>
        <taxon>Burkholderia</taxon>
        <taxon>Burkholderia cepacia complex</taxon>
    </lineage>
</organism>
<evidence type="ECO:0000313" key="14">
    <source>
        <dbReference type="EMBL" id="PQP15506.1"/>
    </source>
</evidence>
<protein>
    <recommendedName>
        <fullName evidence="11 12">Replicative DNA helicase</fullName>
        <ecNumber evidence="11 12">5.6.2.3</ecNumber>
    </recommendedName>
</protein>
<dbReference type="InterPro" id="IPR007694">
    <property type="entry name" value="DNA_helicase_DnaB-like_C"/>
</dbReference>
<keyword evidence="7 12" id="KW-0067">ATP-binding</keyword>
<dbReference type="InterPro" id="IPR007693">
    <property type="entry name" value="DNA_helicase_DnaB-like_N"/>
</dbReference>
<evidence type="ECO:0000256" key="7">
    <source>
        <dbReference type="ARBA" id="ARBA00022840"/>
    </source>
</evidence>
<sequence>MGNQNPSENVASISSIEAEQSVLGAILLDSEAYDIAASIISPDDFTTRENRLIFEAFGAMLSAGVAVDVVTVFDHLQTAGAKIKEPLRYLNELAQSTPGASNVARYAEIVRGRAIRRALSRVGAKLIDLAHNTGGRDIATLIDEAQQSILALSDNARRNDAGFVPLNSVLFRVMERVDELSQREDSSEVTGIPTGFTDLDARTTGMQPGELWIIGGRPSMGKTSLAMNIAENAARLSEKPAMVVSLEMPNEQLGVRLVASAGRLNQHRFRIGKISDDEWPRVTHAVTQLSSTPIYLLEESMLTPSALRTHLRRAQREVGGEFGLIVVDYLQLMYSDRAGNEVRAVEVAEISRALKNIATDFKVPVLALSQLNRGLENRPNKRPIMADLRESGSIEQDADVIMFVYRDEVYNPDTADRGTAEAIIAKQRNGPLGTIRLTFNASATRFENFIAEH</sequence>
<dbReference type="Pfam" id="PF03796">
    <property type="entry name" value="DnaB_C"/>
    <property type="match status" value="1"/>
</dbReference>
<dbReference type="InterPro" id="IPR003593">
    <property type="entry name" value="AAA+_ATPase"/>
</dbReference>
<keyword evidence="3 12" id="KW-0235">DNA replication</keyword>
<keyword evidence="5 12" id="KW-0378">Hydrolase</keyword>
<evidence type="ECO:0000256" key="11">
    <source>
        <dbReference type="NCBIfam" id="TIGR00665"/>
    </source>
</evidence>
<evidence type="ECO:0000256" key="2">
    <source>
        <dbReference type="ARBA" id="ARBA00022515"/>
    </source>
</evidence>
<keyword evidence="8 12" id="KW-0238">DNA-binding</keyword>
<dbReference type="PROSITE" id="PS51199">
    <property type="entry name" value="SF4_HELICASE"/>
    <property type="match status" value="1"/>
</dbReference>
<dbReference type="InterPro" id="IPR016136">
    <property type="entry name" value="DNA_helicase_N/primase_C"/>
</dbReference>
<dbReference type="CDD" id="cd00984">
    <property type="entry name" value="DnaB_C"/>
    <property type="match status" value="1"/>
</dbReference>